<dbReference type="GO" id="GO:0042826">
    <property type="term" value="F:histone deacetylase binding"/>
    <property type="evidence" value="ECO:0007669"/>
    <property type="project" value="TreeGrafter"/>
</dbReference>
<protein>
    <recommendedName>
        <fullName evidence="12">Mesoderm induction early response protein 1</fullName>
    </recommendedName>
</protein>
<dbReference type="GO" id="GO:0003677">
    <property type="term" value="F:DNA binding"/>
    <property type="evidence" value="ECO:0007669"/>
    <property type="project" value="UniProtKB-KW"/>
</dbReference>
<evidence type="ECO:0000256" key="4">
    <source>
        <dbReference type="ARBA" id="ARBA00022833"/>
    </source>
</evidence>
<evidence type="ECO:0000256" key="1">
    <source>
        <dbReference type="ARBA" id="ARBA00004123"/>
    </source>
</evidence>
<dbReference type="SMART" id="SM01189">
    <property type="entry name" value="ELM2"/>
    <property type="match status" value="1"/>
</dbReference>
<evidence type="ECO:0000259" key="8">
    <source>
        <dbReference type="PROSITE" id="PS51156"/>
    </source>
</evidence>
<feature type="domain" description="ELM2" evidence="8">
    <location>
        <begin position="19"/>
        <end position="114"/>
    </location>
</feature>
<keyword evidence="3" id="KW-0863">Zinc-finger</keyword>
<comment type="subcellular location">
    <subcellularLocation>
        <location evidence="1">Nucleus</location>
    </subcellularLocation>
</comment>
<dbReference type="PROSITE" id="PS51156">
    <property type="entry name" value="ELM2"/>
    <property type="match status" value="1"/>
</dbReference>
<dbReference type="FunFam" id="1.10.10.60:FF:000012">
    <property type="entry name" value="Metastasis-associated 1 family, member 3"/>
    <property type="match status" value="1"/>
</dbReference>
<evidence type="ECO:0000256" key="3">
    <source>
        <dbReference type="ARBA" id="ARBA00022771"/>
    </source>
</evidence>
<evidence type="ECO:0000313" key="10">
    <source>
        <dbReference type="EMBL" id="CAD7243760.1"/>
    </source>
</evidence>
<keyword evidence="4" id="KW-0862">Zinc</keyword>
<dbReference type="EMBL" id="CAJPEV010000491">
    <property type="protein sequence ID" value="CAG0885827.1"/>
    <property type="molecule type" value="Genomic_DNA"/>
</dbReference>
<dbReference type="EMBL" id="LR900008">
    <property type="protein sequence ID" value="CAD7243760.1"/>
    <property type="molecule type" value="Genomic_DNA"/>
</dbReference>
<keyword evidence="11" id="KW-1185">Reference proteome</keyword>
<accession>A0A7R9A5R8</accession>
<sequence length="168" mass="19442">MKKSKRGRNSIMGEHSRQTQAMIGPDYQAEIPIGSSSYEEVPSYENEDALMWDPSALAERDVEDYLQQVASSSLTSPTPDIVSYPVPDNEEALYQLLKCGHNTEEALRRRRINPYPRASPLSLWAKEECEAFECGLRMFGKKFYLIQQYKVRTRSIGELINFYYLWKT</sequence>
<evidence type="ECO:0000313" key="11">
    <source>
        <dbReference type="Proteomes" id="UP000677054"/>
    </source>
</evidence>
<evidence type="ECO:0000256" key="7">
    <source>
        <dbReference type="SAM" id="MobiDB-lite"/>
    </source>
</evidence>
<evidence type="ECO:0008006" key="12">
    <source>
        <dbReference type="Google" id="ProtNLM"/>
    </source>
</evidence>
<proteinExistence type="predicted"/>
<dbReference type="OrthoDB" id="5916873at2759"/>
<organism evidence="10">
    <name type="scientific">Darwinula stevensoni</name>
    <dbReference type="NCBI Taxonomy" id="69355"/>
    <lineage>
        <taxon>Eukaryota</taxon>
        <taxon>Metazoa</taxon>
        <taxon>Ecdysozoa</taxon>
        <taxon>Arthropoda</taxon>
        <taxon>Crustacea</taxon>
        <taxon>Oligostraca</taxon>
        <taxon>Ostracoda</taxon>
        <taxon>Podocopa</taxon>
        <taxon>Podocopida</taxon>
        <taxon>Darwinulocopina</taxon>
        <taxon>Darwinuloidea</taxon>
        <taxon>Darwinulidae</taxon>
        <taxon>Darwinula</taxon>
    </lineage>
</organism>
<evidence type="ECO:0000256" key="5">
    <source>
        <dbReference type="ARBA" id="ARBA00023125"/>
    </source>
</evidence>
<dbReference type="GO" id="GO:0000122">
    <property type="term" value="P:negative regulation of transcription by RNA polymerase II"/>
    <property type="evidence" value="ECO:0007669"/>
    <property type="project" value="TreeGrafter"/>
</dbReference>
<dbReference type="GO" id="GO:0008270">
    <property type="term" value="F:zinc ion binding"/>
    <property type="evidence" value="ECO:0007669"/>
    <property type="project" value="UniProtKB-KW"/>
</dbReference>
<dbReference type="Pfam" id="PF01448">
    <property type="entry name" value="ELM2"/>
    <property type="match status" value="1"/>
</dbReference>
<dbReference type="Proteomes" id="UP000677054">
    <property type="component" value="Unassembled WGS sequence"/>
</dbReference>
<dbReference type="InterPro" id="IPR040138">
    <property type="entry name" value="MIER/MTA"/>
</dbReference>
<dbReference type="SUPFAM" id="SSF46689">
    <property type="entry name" value="Homeodomain-like"/>
    <property type="match status" value="1"/>
</dbReference>
<evidence type="ECO:0000259" key="9">
    <source>
        <dbReference type="PROSITE" id="PS51293"/>
    </source>
</evidence>
<evidence type="ECO:0000256" key="2">
    <source>
        <dbReference type="ARBA" id="ARBA00022723"/>
    </source>
</evidence>
<dbReference type="Gene3D" id="1.10.10.60">
    <property type="entry name" value="Homeodomain-like"/>
    <property type="match status" value="1"/>
</dbReference>
<dbReference type="InterPro" id="IPR017884">
    <property type="entry name" value="SANT_dom"/>
</dbReference>
<keyword evidence="6" id="KW-0539">Nucleus</keyword>
<dbReference type="InterPro" id="IPR009057">
    <property type="entry name" value="Homeodomain-like_sf"/>
</dbReference>
<gene>
    <name evidence="10" type="ORF">DSTB1V02_LOCUS3673</name>
</gene>
<dbReference type="GO" id="GO:0003714">
    <property type="term" value="F:transcription corepressor activity"/>
    <property type="evidence" value="ECO:0007669"/>
    <property type="project" value="TreeGrafter"/>
</dbReference>
<dbReference type="PANTHER" id="PTHR10865">
    <property type="entry name" value="METASTASIS-ASSOCIATED PROTEIN AND MESODERM INDUCTION EARLY RESPONSE PROTEIN"/>
    <property type="match status" value="1"/>
</dbReference>
<reference evidence="10" key="1">
    <citation type="submission" date="2020-11" db="EMBL/GenBank/DDBJ databases">
        <authorList>
            <person name="Tran Van P."/>
        </authorList>
    </citation>
    <scope>NUCLEOTIDE SEQUENCE</scope>
</reference>
<dbReference type="GO" id="GO:0005654">
    <property type="term" value="C:nucleoplasm"/>
    <property type="evidence" value="ECO:0007669"/>
    <property type="project" value="TreeGrafter"/>
</dbReference>
<keyword evidence="5" id="KW-0238">DNA-binding</keyword>
<evidence type="ECO:0000256" key="6">
    <source>
        <dbReference type="ARBA" id="ARBA00023242"/>
    </source>
</evidence>
<dbReference type="PROSITE" id="PS51293">
    <property type="entry name" value="SANT"/>
    <property type="match status" value="1"/>
</dbReference>
<name>A0A7R9A5R8_9CRUS</name>
<dbReference type="InterPro" id="IPR000949">
    <property type="entry name" value="ELM2_dom"/>
</dbReference>
<dbReference type="AlphaFoldDB" id="A0A7R9A5R8"/>
<dbReference type="PANTHER" id="PTHR10865:SF28">
    <property type="entry name" value="ELM2 DOMAIN-CONTAINING PROTEIN"/>
    <property type="match status" value="1"/>
</dbReference>
<feature type="region of interest" description="Disordered" evidence="7">
    <location>
        <begin position="1"/>
        <end position="28"/>
    </location>
</feature>
<feature type="domain" description="SANT" evidence="9">
    <location>
        <begin position="124"/>
        <end position="168"/>
    </location>
</feature>
<keyword evidence="2" id="KW-0479">Metal-binding</keyword>